<dbReference type="AlphaFoldDB" id="A0A1R4HH52"/>
<keyword evidence="6" id="KW-0378">Hydrolase</keyword>
<evidence type="ECO:0000256" key="1">
    <source>
        <dbReference type="ARBA" id="ARBA00004609"/>
    </source>
</evidence>
<keyword evidence="11" id="KW-0449">Lipoprotein</keyword>
<gene>
    <name evidence="17" type="ORF">CRENPOLYSF2_610003</name>
</gene>
<evidence type="ECO:0000256" key="6">
    <source>
        <dbReference type="ARBA" id="ARBA00022801"/>
    </source>
</evidence>
<feature type="active site" description="Phosphoserine intermediate" evidence="12">
    <location>
        <position position="120"/>
    </location>
</feature>
<keyword evidence="8 13" id="KW-0460">Magnesium</keyword>
<proteinExistence type="inferred from homology"/>
<dbReference type="CDD" id="cd16012">
    <property type="entry name" value="ALP"/>
    <property type="match status" value="1"/>
</dbReference>
<keyword evidence="4" id="KW-0336">GPI-anchor</keyword>
<evidence type="ECO:0000256" key="16">
    <source>
        <dbReference type="SAM" id="SignalP"/>
    </source>
</evidence>
<organism evidence="17 18">
    <name type="scientific">Crenothrix polyspora</name>
    <dbReference type="NCBI Taxonomy" id="360316"/>
    <lineage>
        <taxon>Bacteria</taxon>
        <taxon>Pseudomonadati</taxon>
        <taxon>Pseudomonadota</taxon>
        <taxon>Gammaproteobacteria</taxon>
        <taxon>Methylococcales</taxon>
        <taxon>Crenotrichaceae</taxon>
        <taxon>Crenothrix</taxon>
    </lineage>
</organism>
<feature type="binding site" evidence="13">
    <location>
        <position position="385"/>
    </location>
    <ligand>
        <name>Zn(2+)</name>
        <dbReference type="ChEBI" id="CHEBI:29105"/>
        <label>2</label>
    </ligand>
</feature>
<feature type="binding site" evidence="13">
    <location>
        <position position="185"/>
    </location>
    <ligand>
        <name>Mg(2+)</name>
        <dbReference type="ChEBI" id="CHEBI:18420"/>
    </ligand>
</feature>
<feature type="binding site" evidence="13">
    <location>
        <position position="344"/>
    </location>
    <ligand>
        <name>Mg(2+)</name>
        <dbReference type="ChEBI" id="CHEBI:18420"/>
    </ligand>
</feature>
<name>A0A1R4HH52_9GAMM</name>
<feature type="binding site" evidence="13">
    <location>
        <position position="70"/>
    </location>
    <ligand>
        <name>Zn(2+)</name>
        <dbReference type="ChEBI" id="CHEBI:29105"/>
        <label>2</label>
    </ligand>
</feature>
<evidence type="ECO:0000313" key="18">
    <source>
        <dbReference type="Proteomes" id="UP000195442"/>
    </source>
</evidence>
<dbReference type="InterPro" id="IPR017850">
    <property type="entry name" value="Alkaline_phosphatase_core_sf"/>
</dbReference>
<dbReference type="Proteomes" id="UP000195442">
    <property type="component" value="Unassembled WGS sequence"/>
</dbReference>
<feature type="binding site" evidence="13">
    <location>
        <position position="70"/>
    </location>
    <ligand>
        <name>Mg(2+)</name>
        <dbReference type="ChEBI" id="CHEBI:18420"/>
    </ligand>
</feature>
<evidence type="ECO:0000256" key="5">
    <source>
        <dbReference type="ARBA" id="ARBA00022723"/>
    </source>
</evidence>
<keyword evidence="3" id="KW-0597">Phosphoprotein</keyword>
<evidence type="ECO:0000256" key="13">
    <source>
        <dbReference type="PIRSR" id="PIRSR601952-2"/>
    </source>
</evidence>
<dbReference type="PANTHER" id="PTHR11596">
    <property type="entry name" value="ALKALINE PHOSPHATASE"/>
    <property type="match status" value="1"/>
</dbReference>
<dbReference type="Pfam" id="PF00245">
    <property type="entry name" value="Alk_phosphatase"/>
    <property type="match status" value="1"/>
</dbReference>
<evidence type="ECO:0000313" key="17">
    <source>
        <dbReference type="EMBL" id="SJM95539.1"/>
    </source>
</evidence>
<dbReference type="GO" id="GO:0005886">
    <property type="term" value="C:plasma membrane"/>
    <property type="evidence" value="ECO:0007669"/>
    <property type="project" value="UniProtKB-SubCell"/>
</dbReference>
<dbReference type="InterPro" id="IPR001952">
    <property type="entry name" value="Alkaline_phosphatase"/>
</dbReference>
<dbReference type="SMART" id="SM00098">
    <property type="entry name" value="alkPPc"/>
    <property type="match status" value="1"/>
</dbReference>
<evidence type="ECO:0000256" key="15">
    <source>
        <dbReference type="SAM" id="MobiDB-lite"/>
    </source>
</evidence>
<accession>A0A1R4HH52</accession>
<keyword evidence="9" id="KW-0472">Membrane</keyword>
<feature type="binding site" evidence="13">
    <location>
        <position position="183"/>
    </location>
    <ligand>
        <name>Mg(2+)</name>
        <dbReference type="ChEBI" id="CHEBI:18420"/>
    </ligand>
</feature>
<feature type="region of interest" description="Disordered" evidence="15">
    <location>
        <begin position="455"/>
        <end position="475"/>
    </location>
</feature>
<keyword evidence="16" id="KW-0732">Signal</keyword>
<keyword evidence="10" id="KW-0325">Glycoprotein</keyword>
<dbReference type="GO" id="GO:0046872">
    <property type="term" value="F:metal ion binding"/>
    <property type="evidence" value="ECO:0007669"/>
    <property type="project" value="UniProtKB-KW"/>
</dbReference>
<dbReference type="FunFam" id="3.40.720.10:FF:000008">
    <property type="entry name" value="Alkaline phosphatase"/>
    <property type="match status" value="1"/>
</dbReference>
<dbReference type="GO" id="GO:0004035">
    <property type="term" value="F:alkaline phosphatase activity"/>
    <property type="evidence" value="ECO:0007669"/>
    <property type="project" value="TreeGrafter"/>
</dbReference>
<evidence type="ECO:0000256" key="12">
    <source>
        <dbReference type="PIRSR" id="PIRSR601952-1"/>
    </source>
</evidence>
<feature type="binding site" evidence="13">
    <location>
        <position position="500"/>
    </location>
    <ligand>
        <name>Zn(2+)</name>
        <dbReference type="ChEBI" id="CHEBI:29105"/>
        <label>2</label>
    </ligand>
</feature>
<comment type="cofactor">
    <cofactor evidence="13">
        <name>Zn(2+)</name>
        <dbReference type="ChEBI" id="CHEBI:29105"/>
    </cofactor>
    <text evidence="13">Binds 2 Zn(2+) ions.</text>
</comment>
<dbReference type="Gene3D" id="3.40.720.10">
    <property type="entry name" value="Alkaline Phosphatase, subunit A"/>
    <property type="match status" value="1"/>
</dbReference>
<evidence type="ECO:0000256" key="3">
    <source>
        <dbReference type="ARBA" id="ARBA00022553"/>
    </source>
</evidence>
<feature type="chain" id="PRO_5013068587" evidence="16">
    <location>
        <begin position="24"/>
        <end position="544"/>
    </location>
</feature>
<feature type="binding site" evidence="13">
    <location>
        <position position="339"/>
    </location>
    <ligand>
        <name>Mg(2+)</name>
        <dbReference type="ChEBI" id="CHEBI:18420"/>
    </ligand>
</feature>
<comment type="subcellular location">
    <subcellularLocation>
        <location evidence="1">Cell membrane</location>
        <topology evidence="1">Lipid-anchor</topology>
        <topology evidence="1">GPI-anchor</topology>
    </subcellularLocation>
</comment>
<keyword evidence="2" id="KW-1003">Cell membrane</keyword>
<evidence type="ECO:0000256" key="10">
    <source>
        <dbReference type="ARBA" id="ARBA00023180"/>
    </source>
</evidence>
<evidence type="ECO:0000256" key="9">
    <source>
        <dbReference type="ARBA" id="ARBA00023136"/>
    </source>
</evidence>
<feature type="compositionally biased region" description="Polar residues" evidence="15">
    <location>
        <begin position="455"/>
        <end position="470"/>
    </location>
</feature>
<evidence type="ECO:0000256" key="11">
    <source>
        <dbReference type="ARBA" id="ARBA00023288"/>
    </source>
</evidence>
<dbReference type="PRINTS" id="PR00113">
    <property type="entry name" value="ALKPHPHTASE"/>
</dbReference>
<dbReference type="GO" id="GO:0098552">
    <property type="term" value="C:side of membrane"/>
    <property type="evidence" value="ECO:0007669"/>
    <property type="project" value="UniProtKB-KW"/>
</dbReference>
<evidence type="ECO:0000256" key="7">
    <source>
        <dbReference type="ARBA" id="ARBA00022833"/>
    </source>
</evidence>
<dbReference type="OrthoDB" id="9794455at2"/>
<feature type="binding site" evidence="13">
    <location>
        <position position="348"/>
    </location>
    <ligand>
        <name>Zn(2+)</name>
        <dbReference type="ChEBI" id="CHEBI:29105"/>
        <label>2</label>
    </ligand>
</feature>
<dbReference type="PANTHER" id="PTHR11596:SF5">
    <property type="entry name" value="ALKALINE PHOSPHATASE"/>
    <property type="match status" value="1"/>
</dbReference>
<protein>
    <submittedName>
        <fullName evidence="17">Alkaline phosphatase</fullName>
    </submittedName>
</protein>
<feature type="binding site" evidence="13">
    <location>
        <position position="386"/>
    </location>
    <ligand>
        <name>Zn(2+)</name>
        <dbReference type="ChEBI" id="CHEBI:29105"/>
        <label>2</label>
    </ligand>
</feature>
<reference evidence="18" key="1">
    <citation type="submission" date="2017-02" db="EMBL/GenBank/DDBJ databases">
        <authorList>
            <person name="Daims H."/>
        </authorList>
    </citation>
    <scope>NUCLEOTIDE SEQUENCE [LARGE SCALE GENOMIC DNA]</scope>
</reference>
<feature type="signal peptide" evidence="16">
    <location>
        <begin position="1"/>
        <end position="23"/>
    </location>
</feature>
<keyword evidence="7 13" id="KW-0862">Zinc</keyword>
<evidence type="ECO:0000256" key="8">
    <source>
        <dbReference type="ARBA" id="ARBA00022842"/>
    </source>
</evidence>
<keyword evidence="5 13" id="KW-0479">Metal-binding</keyword>
<dbReference type="SUPFAM" id="SSF53649">
    <property type="entry name" value="Alkaline phosphatase-like"/>
    <property type="match status" value="1"/>
</dbReference>
<keyword evidence="18" id="KW-1185">Reference proteome</keyword>
<evidence type="ECO:0000256" key="14">
    <source>
        <dbReference type="RuleBase" id="RU003946"/>
    </source>
</evidence>
<dbReference type="RefSeq" id="WP_087148259.1">
    <property type="nucleotide sequence ID" value="NZ_FUKJ01000426.1"/>
</dbReference>
<comment type="similarity">
    <text evidence="14">Belongs to the alkaline phosphatase family.</text>
</comment>
<evidence type="ECO:0000256" key="2">
    <source>
        <dbReference type="ARBA" id="ARBA00022475"/>
    </source>
</evidence>
<evidence type="ECO:0000256" key="4">
    <source>
        <dbReference type="ARBA" id="ARBA00022622"/>
    </source>
</evidence>
<dbReference type="EMBL" id="FUKJ01000426">
    <property type="protein sequence ID" value="SJM95539.1"/>
    <property type="molecule type" value="Genomic_DNA"/>
</dbReference>
<sequence>MLFIKKLSVAAISTLLTVSLAQATEKPTTEDIVDPTPEEWFKAGRKTVVNAIRLHPNYRHAKNVILFVGDGMGVSTITASRIFDGQQKGGHGEENALSFEKFPYLALSKTYSVNQQTPDSAPTMTAMVTGVKSNDGFISVNHTIVRSEPNATVIDTNKLATILEQAKENGMSAGVVSTARITHATPAATYAHTANRDWEADSDRPAGATVPDIAAQLVDFNVSGGIDVALGGGRARFIPSTTTDPEYGSAGKRKDGRDLTADWVSKHSKANYVWNKAQFDAIDPNKTDHLLGLFEPSHVHYEADRIAHDKAGEPSLTEMTTKAIDILKKNRNGYFLMVEGGRIDHAHHAGNAYRALTDTQQLAAAVQAAVKKINLKDTLVIVTADHSHVLTIGGYPVRGNPILGLAQGVGEKNPTLDLLGLPYTTLNYANGPGYTGASNLQAAGSKIFTTAATPGWSSGSEGHTPTSYTAANGRPALSEDKVENSDYLQESIIPMAAETHAAEDVAIFANGPQAHLFHGIVEQNVIYHVMAEALGFTKHYHYSK</sequence>
<comment type="cofactor">
    <cofactor evidence="13">
        <name>Mg(2+)</name>
        <dbReference type="ChEBI" id="CHEBI:18420"/>
    </cofactor>
    <text evidence="13">Binds 1 Mg(2+) ion.</text>
</comment>